<gene>
    <name evidence="1" type="ORF">LSTR_LSTR010175</name>
</gene>
<accession>A0A482XL85</accession>
<reference evidence="1 2" key="1">
    <citation type="journal article" date="2017" name="Gigascience">
        <title>Genome sequence of the small brown planthopper, Laodelphax striatellus.</title>
        <authorList>
            <person name="Zhu J."/>
            <person name="Jiang F."/>
            <person name="Wang X."/>
            <person name="Yang P."/>
            <person name="Bao Y."/>
            <person name="Zhao W."/>
            <person name="Wang W."/>
            <person name="Lu H."/>
            <person name="Wang Q."/>
            <person name="Cui N."/>
            <person name="Li J."/>
            <person name="Chen X."/>
            <person name="Luo L."/>
            <person name="Yu J."/>
            <person name="Kang L."/>
            <person name="Cui F."/>
        </authorList>
    </citation>
    <scope>NUCLEOTIDE SEQUENCE [LARGE SCALE GENOMIC DNA]</scope>
    <source>
        <strain evidence="1">Lst14</strain>
    </source>
</reference>
<protein>
    <submittedName>
        <fullName evidence="1">Uncharacterized protein</fullName>
    </submittedName>
</protein>
<comment type="caution">
    <text evidence="1">The sequence shown here is derived from an EMBL/GenBank/DDBJ whole genome shotgun (WGS) entry which is preliminary data.</text>
</comment>
<evidence type="ECO:0000313" key="2">
    <source>
        <dbReference type="Proteomes" id="UP000291343"/>
    </source>
</evidence>
<dbReference type="AlphaFoldDB" id="A0A482XL85"/>
<dbReference type="InParanoid" id="A0A482XL85"/>
<name>A0A482XL85_LAOST</name>
<organism evidence="1 2">
    <name type="scientific">Laodelphax striatellus</name>
    <name type="common">Small brown planthopper</name>
    <name type="synonym">Delphax striatella</name>
    <dbReference type="NCBI Taxonomy" id="195883"/>
    <lineage>
        <taxon>Eukaryota</taxon>
        <taxon>Metazoa</taxon>
        <taxon>Ecdysozoa</taxon>
        <taxon>Arthropoda</taxon>
        <taxon>Hexapoda</taxon>
        <taxon>Insecta</taxon>
        <taxon>Pterygota</taxon>
        <taxon>Neoptera</taxon>
        <taxon>Paraneoptera</taxon>
        <taxon>Hemiptera</taxon>
        <taxon>Auchenorrhyncha</taxon>
        <taxon>Fulgoroidea</taxon>
        <taxon>Delphacidae</taxon>
        <taxon>Criomorphinae</taxon>
        <taxon>Laodelphax</taxon>
    </lineage>
</organism>
<proteinExistence type="predicted"/>
<dbReference type="Proteomes" id="UP000291343">
    <property type="component" value="Unassembled WGS sequence"/>
</dbReference>
<dbReference type="EMBL" id="QKKF02006491">
    <property type="protein sequence ID" value="RZF46320.1"/>
    <property type="molecule type" value="Genomic_DNA"/>
</dbReference>
<evidence type="ECO:0000313" key="1">
    <source>
        <dbReference type="EMBL" id="RZF46320.1"/>
    </source>
</evidence>
<keyword evidence="2" id="KW-1185">Reference proteome</keyword>
<sequence length="273" mass="31303">MSGTIAVGKRYVPSFLTKEHSDGREVIYALDVERVHKFSILKQLELETGKPLNRDKLTIIKVGKPAELPRENNQIKVTSHLSVECEWEEEDKATFRSKYIPVLYVSSSRDGSEAGGVQQQADLTTLFDRFFRLFEWEVWTCKDQAEGFQFERIMTIKVSLMAQAVLDINYELQSKFVYKTVIGQTGAILKMGNRYDVNLDIANAFGENLLTCVKDFNMGQNAGNDYNMKVKIGTEEQSLFKFTTIDEQKINDLFENRKATYWTCATKDKVKVL</sequence>